<dbReference type="GO" id="GO:0008967">
    <property type="term" value="F:phosphoglycolate phosphatase activity"/>
    <property type="evidence" value="ECO:0007669"/>
    <property type="project" value="TreeGrafter"/>
</dbReference>
<reference evidence="1 2" key="1">
    <citation type="submission" date="2013-02" db="EMBL/GenBank/DDBJ databases">
        <title>A novel strain isolated from Lonar lake, Maharashtra, India.</title>
        <authorList>
            <person name="Singh A."/>
        </authorList>
    </citation>
    <scope>NUCLEOTIDE SEQUENCE [LARGE SCALE GENOMIC DNA]</scope>
    <source>
        <strain evidence="1 2">AK24</strain>
    </source>
</reference>
<accession>R7ZR40</accession>
<protein>
    <submittedName>
        <fullName evidence="1">Putative phosphatase</fullName>
    </submittedName>
</protein>
<dbReference type="InterPro" id="IPR023214">
    <property type="entry name" value="HAD_sf"/>
</dbReference>
<name>R7ZR40_9BACT</name>
<sequence>MAVFDMAGTTVDEDNVVYKTVKQVINDEGFQVSLDQVLEFGAGKEKHQAIMDVLEACTKAESIREVADNAFENFKPALDRAYSELDVKTFPGVKEAIDQLRAAGVFVVLNTGYNRRTATALVEKLGWKIGADIDGLVTADDVTNGRPAPDMILRAMELVGVSDPSLVIKAGDSGIDIEEGKNAGCGLTIGVLSGAQNREQLEVAGPDLILDSLADLPANLGLVR</sequence>
<dbReference type="PANTHER" id="PTHR43434:SF19">
    <property type="entry name" value="PHOSPHONOACETALDEHYDE HYDROLASE"/>
    <property type="match status" value="1"/>
</dbReference>
<dbReference type="AlphaFoldDB" id="R7ZR40"/>
<evidence type="ECO:0000313" key="1">
    <source>
        <dbReference type="EMBL" id="EON76528.1"/>
    </source>
</evidence>
<dbReference type="PATRIC" id="fig|1288963.3.peg.2969"/>
<dbReference type="GO" id="GO:0006281">
    <property type="term" value="P:DNA repair"/>
    <property type="evidence" value="ECO:0007669"/>
    <property type="project" value="TreeGrafter"/>
</dbReference>
<dbReference type="InterPro" id="IPR050155">
    <property type="entry name" value="HAD-like_hydrolase_sf"/>
</dbReference>
<dbReference type="NCBIfam" id="TIGR01509">
    <property type="entry name" value="HAD-SF-IA-v3"/>
    <property type="match status" value="1"/>
</dbReference>
<comment type="caution">
    <text evidence="1">The sequence shown here is derived from an EMBL/GenBank/DDBJ whole genome shotgun (WGS) entry which is preliminary data.</text>
</comment>
<gene>
    <name evidence="1" type="ORF">ADIS_2978</name>
</gene>
<dbReference type="Gene3D" id="3.40.50.1000">
    <property type="entry name" value="HAD superfamily/HAD-like"/>
    <property type="match status" value="1"/>
</dbReference>
<proteinExistence type="predicted"/>
<dbReference type="InterPro" id="IPR023198">
    <property type="entry name" value="PGP-like_dom2"/>
</dbReference>
<dbReference type="SUPFAM" id="SSF56784">
    <property type="entry name" value="HAD-like"/>
    <property type="match status" value="1"/>
</dbReference>
<dbReference type="SFLD" id="SFLDG01129">
    <property type="entry name" value="C1.5:_HAD__Beta-PGM__Phosphata"/>
    <property type="match status" value="1"/>
</dbReference>
<dbReference type="SFLD" id="SFLDG01135">
    <property type="entry name" value="C1.5.6:_HAD__Beta-PGM__Phospha"/>
    <property type="match status" value="1"/>
</dbReference>
<dbReference type="InterPro" id="IPR036412">
    <property type="entry name" value="HAD-like_sf"/>
</dbReference>
<evidence type="ECO:0000313" key="2">
    <source>
        <dbReference type="Proteomes" id="UP000013909"/>
    </source>
</evidence>
<dbReference type="GO" id="GO:0005829">
    <property type="term" value="C:cytosol"/>
    <property type="evidence" value="ECO:0007669"/>
    <property type="project" value="TreeGrafter"/>
</dbReference>
<dbReference type="Gene3D" id="1.10.150.240">
    <property type="entry name" value="Putative phosphatase, domain 2"/>
    <property type="match status" value="1"/>
</dbReference>
<dbReference type="STRING" id="1232681.ADIS_2978"/>
<dbReference type="Proteomes" id="UP000013909">
    <property type="component" value="Unassembled WGS sequence"/>
</dbReference>
<dbReference type="InterPro" id="IPR022468">
    <property type="entry name" value="PhnX-like"/>
</dbReference>
<dbReference type="PANTHER" id="PTHR43434">
    <property type="entry name" value="PHOSPHOGLYCOLATE PHOSPHATASE"/>
    <property type="match status" value="1"/>
</dbReference>
<organism evidence="1 2">
    <name type="scientific">Lunatimonas lonarensis</name>
    <dbReference type="NCBI Taxonomy" id="1232681"/>
    <lineage>
        <taxon>Bacteria</taxon>
        <taxon>Pseudomonadati</taxon>
        <taxon>Bacteroidota</taxon>
        <taxon>Cytophagia</taxon>
        <taxon>Cytophagales</taxon>
        <taxon>Cyclobacteriaceae</taxon>
    </lineage>
</organism>
<dbReference type="SFLD" id="SFLDS00003">
    <property type="entry name" value="Haloacid_Dehalogenase"/>
    <property type="match status" value="1"/>
</dbReference>
<dbReference type="NCBIfam" id="TIGR03351">
    <property type="entry name" value="PhnX-like"/>
    <property type="match status" value="1"/>
</dbReference>
<dbReference type="InterPro" id="IPR006439">
    <property type="entry name" value="HAD-SF_hydro_IA"/>
</dbReference>
<keyword evidence="2" id="KW-1185">Reference proteome</keyword>
<dbReference type="EMBL" id="AQHR01000085">
    <property type="protein sequence ID" value="EON76528.1"/>
    <property type="molecule type" value="Genomic_DNA"/>
</dbReference>
<dbReference type="Pfam" id="PF00702">
    <property type="entry name" value="Hydrolase"/>
    <property type="match status" value="1"/>
</dbReference>